<dbReference type="PANTHER" id="PTHR30566">
    <property type="entry name" value="YNAI-RELATED MECHANOSENSITIVE ION CHANNEL"/>
    <property type="match status" value="1"/>
</dbReference>
<dbReference type="GO" id="GO:0055085">
    <property type="term" value="P:transmembrane transport"/>
    <property type="evidence" value="ECO:0007669"/>
    <property type="project" value="InterPro"/>
</dbReference>
<dbReference type="InterPro" id="IPR010920">
    <property type="entry name" value="LSM_dom_sf"/>
</dbReference>
<feature type="region of interest" description="Disordered" evidence="5">
    <location>
        <begin position="355"/>
        <end position="435"/>
    </location>
</feature>
<keyword evidence="2 6" id="KW-0812">Transmembrane</keyword>
<feature type="domain" description="Mechanosensitive ion channel MscS" evidence="7">
    <location>
        <begin position="192"/>
        <end position="258"/>
    </location>
</feature>
<name>A0A9W6FP18_9MICO</name>
<evidence type="ECO:0000313" key="8">
    <source>
        <dbReference type="EMBL" id="GLI27554.1"/>
    </source>
</evidence>
<evidence type="ECO:0000313" key="9">
    <source>
        <dbReference type="Proteomes" id="UP001144396"/>
    </source>
</evidence>
<dbReference type="PANTHER" id="PTHR30566:SF25">
    <property type="entry name" value="INNER MEMBRANE PROTEIN"/>
    <property type="match status" value="1"/>
</dbReference>
<keyword evidence="4 6" id="KW-0472">Membrane</keyword>
<dbReference type="Gene3D" id="2.30.30.60">
    <property type="match status" value="1"/>
</dbReference>
<protein>
    <submittedName>
        <fullName evidence="8">Mechanosensitive ion channel protein MscS</fullName>
    </submittedName>
</protein>
<dbReference type="Pfam" id="PF00924">
    <property type="entry name" value="MS_channel_2nd"/>
    <property type="match status" value="1"/>
</dbReference>
<evidence type="ECO:0000256" key="6">
    <source>
        <dbReference type="SAM" id="Phobius"/>
    </source>
</evidence>
<evidence type="ECO:0000259" key="7">
    <source>
        <dbReference type="Pfam" id="PF00924"/>
    </source>
</evidence>
<feature type="transmembrane region" description="Helical" evidence="6">
    <location>
        <begin position="93"/>
        <end position="117"/>
    </location>
</feature>
<comment type="caution">
    <text evidence="8">The sequence shown here is derived from an EMBL/GenBank/DDBJ whole genome shotgun (WGS) entry which is preliminary data.</text>
</comment>
<proteinExistence type="predicted"/>
<dbReference type="EMBL" id="BSDP01000001">
    <property type="protein sequence ID" value="GLI27554.1"/>
    <property type="molecule type" value="Genomic_DNA"/>
</dbReference>
<sequence length="435" mass="47773">MDDLTGTEELEVLAALDGWSHLWAFLIALGISLLFGVIVVVIARVILALIRRKKDWPEALRQRAEWPFRVTILLMSLMVGFVFFPVTEWVPEIIHWLGIGLIGSGAWLVCQIFLFMVDTGVRRYRIQESDTDTAARIRTQLQIVRRLVVAVIVVVAVGSILVTFPSVRAVGASVLASAGIASIVAGLAAQTVLGNVFAGVQLAFSDAIRVGDVVVVEGEWGRINQITLSYVVVDIWDQRSLVLPCTYFTSQPFENWTKTGKALLGTVEFDLDWRVSTTGMRKELDKVLSETDLWDGVASGIQVTDATGGYMRVRVLVSAEDSAKMWDLRCLIREELSEWMRDEDRDALPLQRVLVGNSDAPGAPSERAQRVPQDRTGLFSGTPEAQARADAFNSKVEVVDAERVRVIDPEAPKGGDPTGAEHREGDADGEGEGSR</sequence>
<organism evidence="8 9">
    <name type="scientific">Agromyces rhizosphaerae</name>
    <dbReference type="NCBI Taxonomy" id="88374"/>
    <lineage>
        <taxon>Bacteria</taxon>
        <taxon>Bacillati</taxon>
        <taxon>Actinomycetota</taxon>
        <taxon>Actinomycetes</taxon>
        <taxon>Micrococcales</taxon>
        <taxon>Microbacteriaceae</taxon>
        <taxon>Agromyces</taxon>
    </lineage>
</organism>
<accession>A0A9W6FP18</accession>
<evidence type="ECO:0000256" key="2">
    <source>
        <dbReference type="ARBA" id="ARBA00022692"/>
    </source>
</evidence>
<feature type="transmembrane region" description="Helical" evidence="6">
    <location>
        <begin position="68"/>
        <end position="87"/>
    </location>
</feature>
<dbReference type="Proteomes" id="UP001144396">
    <property type="component" value="Unassembled WGS sequence"/>
</dbReference>
<feature type="transmembrane region" description="Helical" evidence="6">
    <location>
        <begin position="22"/>
        <end position="47"/>
    </location>
</feature>
<dbReference type="RefSeq" id="WP_281884182.1">
    <property type="nucleotide sequence ID" value="NZ_BSDP01000001.1"/>
</dbReference>
<evidence type="ECO:0000256" key="5">
    <source>
        <dbReference type="SAM" id="MobiDB-lite"/>
    </source>
</evidence>
<feature type="transmembrane region" description="Helical" evidence="6">
    <location>
        <begin position="170"/>
        <end position="189"/>
    </location>
</feature>
<feature type="compositionally biased region" description="Basic and acidic residues" evidence="5">
    <location>
        <begin position="397"/>
        <end position="435"/>
    </location>
</feature>
<dbReference type="AlphaFoldDB" id="A0A9W6FP18"/>
<dbReference type="InterPro" id="IPR023408">
    <property type="entry name" value="MscS_beta-dom_sf"/>
</dbReference>
<comment type="subcellular location">
    <subcellularLocation>
        <location evidence="1">Membrane</location>
    </subcellularLocation>
</comment>
<evidence type="ECO:0000256" key="3">
    <source>
        <dbReference type="ARBA" id="ARBA00022989"/>
    </source>
</evidence>
<dbReference type="SUPFAM" id="SSF50182">
    <property type="entry name" value="Sm-like ribonucleoproteins"/>
    <property type="match status" value="1"/>
</dbReference>
<evidence type="ECO:0000256" key="4">
    <source>
        <dbReference type="ARBA" id="ARBA00023136"/>
    </source>
</evidence>
<dbReference type="GO" id="GO:0016020">
    <property type="term" value="C:membrane"/>
    <property type="evidence" value="ECO:0007669"/>
    <property type="project" value="UniProtKB-SubCell"/>
</dbReference>
<gene>
    <name evidence="8" type="ORF">ARHIZOSPH14_17960</name>
</gene>
<dbReference type="InterPro" id="IPR006685">
    <property type="entry name" value="MscS_channel_2nd"/>
</dbReference>
<evidence type="ECO:0000256" key="1">
    <source>
        <dbReference type="ARBA" id="ARBA00004370"/>
    </source>
</evidence>
<keyword evidence="9" id="KW-1185">Reference proteome</keyword>
<feature type="transmembrane region" description="Helical" evidence="6">
    <location>
        <begin position="143"/>
        <end position="164"/>
    </location>
</feature>
<dbReference type="Gene3D" id="1.10.287.1260">
    <property type="match status" value="1"/>
</dbReference>
<reference evidence="8" key="1">
    <citation type="submission" date="2022-12" db="EMBL/GenBank/DDBJ databases">
        <title>Reference genome sequencing for broad-spectrum identification of bacterial and archaeal isolates by mass spectrometry.</title>
        <authorList>
            <person name="Sekiguchi Y."/>
            <person name="Tourlousse D.M."/>
        </authorList>
    </citation>
    <scope>NUCLEOTIDE SEQUENCE</scope>
    <source>
        <strain evidence="8">14</strain>
    </source>
</reference>
<keyword evidence="3 6" id="KW-1133">Transmembrane helix</keyword>